<proteinExistence type="predicted"/>
<evidence type="ECO:0000313" key="2">
    <source>
        <dbReference type="Proteomes" id="UP000251002"/>
    </source>
</evidence>
<organism evidence="1 2">
    <name type="scientific">Planococcus halotolerans</name>
    <dbReference type="NCBI Taxonomy" id="2233542"/>
    <lineage>
        <taxon>Bacteria</taxon>
        <taxon>Bacillati</taxon>
        <taxon>Bacillota</taxon>
        <taxon>Bacilli</taxon>
        <taxon>Bacillales</taxon>
        <taxon>Caryophanaceae</taxon>
        <taxon>Planococcus</taxon>
    </lineage>
</organism>
<dbReference type="RefSeq" id="WP_112224860.1">
    <property type="nucleotide sequence ID" value="NZ_QLZR01000010.1"/>
</dbReference>
<dbReference type="AlphaFoldDB" id="A0A365KL42"/>
<keyword evidence="2" id="KW-1185">Reference proteome</keyword>
<dbReference type="PANTHER" id="PTHR12993:SF30">
    <property type="entry name" value="N-ACETYL-ALPHA-D-GLUCOSAMINYL L-MALATE DEACETYLASE 1"/>
    <property type="match status" value="1"/>
</dbReference>
<dbReference type="GO" id="GO:0016811">
    <property type="term" value="F:hydrolase activity, acting on carbon-nitrogen (but not peptide) bonds, in linear amides"/>
    <property type="evidence" value="ECO:0007669"/>
    <property type="project" value="TreeGrafter"/>
</dbReference>
<gene>
    <name evidence="1" type="ORF">DP120_17170</name>
</gene>
<reference evidence="1 2" key="1">
    <citation type="submission" date="2018-06" db="EMBL/GenBank/DDBJ databases">
        <title>The draft genome sequences of strains SCU63 and S1.</title>
        <authorList>
            <person name="Gan L."/>
        </authorList>
    </citation>
    <scope>NUCLEOTIDE SEQUENCE [LARGE SCALE GENOMIC DNA]</scope>
    <source>
        <strain evidence="1 2">SCU63</strain>
    </source>
</reference>
<sequence>MKTVLIITAHPDDAEIGMGGTALKNVKSGNRVINIISCLPHPGNIRRKEAIESANLLGIECVFLDENMNEAVEHYEYIELVTLFDNLIEKYKPDIIYTHWDEDSHQDHRIISNSVQSCLRKNLFSLYFFEQINQKNPLKGSAFTPNVFVDITDYYYYKYNAFLLHKSQNSGNTAHYAKDMEKLASWRGNQIGVEKAEAFKLVFSVQ</sequence>
<dbReference type="InterPro" id="IPR024078">
    <property type="entry name" value="LmbE-like_dom_sf"/>
</dbReference>
<dbReference type="Gene3D" id="3.40.50.10320">
    <property type="entry name" value="LmbE-like"/>
    <property type="match status" value="1"/>
</dbReference>
<dbReference type="Proteomes" id="UP000251002">
    <property type="component" value="Unassembled WGS sequence"/>
</dbReference>
<dbReference type="InterPro" id="IPR003737">
    <property type="entry name" value="GlcNAc_PI_deacetylase-related"/>
</dbReference>
<name>A0A365KL42_9BACL</name>
<dbReference type="Pfam" id="PF02585">
    <property type="entry name" value="PIG-L"/>
    <property type="match status" value="1"/>
</dbReference>
<accession>A0A365KL42</accession>
<dbReference type="SUPFAM" id="SSF102588">
    <property type="entry name" value="LmbE-like"/>
    <property type="match status" value="1"/>
</dbReference>
<dbReference type="EMBL" id="QLZR01000010">
    <property type="protein sequence ID" value="RAZ73463.1"/>
    <property type="molecule type" value="Genomic_DNA"/>
</dbReference>
<comment type="caution">
    <text evidence="1">The sequence shown here is derived from an EMBL/GenBank/DDBJ whole genome shotgun (WGS) entry which is preliminary data.</text>
</comment>
<evidence type="ECO:0000313" key="1">
    <source>
        <dbReference type="EMBL" id="RAZ73463.1"/>
    </source>
</evidence>
<dbReference type="PANTHER" id="PTHR12993">
    <property type="entry name" value="N-ACETYLGLUCOSAMINYL-PHOSPHATIDYLINOSITOL DE-N-ACETYLASE-RELATED"/>
    <property type="match status" value="1"/>
</dbReference>
<protein>
    <submittedName>
        <fullName evidence="1">GlcNAc-PI de-N-acetylase</fullName>
    </submittedName>
</protein>